<evidence type="ECO:0000256" key="5">
    <source>
        <dbReference type="RuleBase" id="RU367124"/>
    </source>
</evidence>
<evidence type="ECO:0000256" key="3">
    <source>
        <dbReference type="ARBA" id="ARBA00022525"/>
    </source>
</evidence>
<dbReference type="Pfam" id="PF16810">
    <property type="entry name" value="RXLR"/>
    <property type="match status" value="1"/>
</dbReference>
<comment type="function">
    <text evidence="5">Effector that suppresses plant defense responses during pathogen infection.</text>
</comment>
<dbReference type="EMBL" id="NBNE01010931">
    <property type="protein sequence ID" value="OWY97026.1"/>
    <property type="molecule type" value="Genomic_DNA"/>
</dbReference>
<evidence type="ECO:0000256" key="4">
    <source>
        <dbReference type="ARBA" id="ARBA00022729"/>
    </source>
</evidence>
<feature type="signal peptide" evidence="5">
    <location>
        <begin position="1"/>
        <end position="25"/>
    </location>
</feature>
<comment type="subcellular location">
    <subcellularLocation>
        <location evidence="1 5">Secreted</location>
    </subcellularLocation>
</comment>
<proteinExistence type="inferred from homology"/>
<feature type="non-terminal residue" evidence="6">
    <location>
        <position position="89"/>
    </location>
</feature>
<reference evidence="7" key="1">
    <citation type="submission" date="2017-03" db="EMBL/GenBank/DDBJ databases">
        <title>Phytopthora megakarya and P. palmivora, two closely related causual agents of cacao black pod achieved similar genome size and gene model numbers by different mechanisms.</title>
        <authorList>
            <person name="Ali S."/>
            <person name="Shao J."/>
            <person name="Larry D.J."/>
            <person name="Kronmiller B."/>
            <person name="Shen D."/>
            <person name="Strem M.D."/>
            <person name="Melnick R.L."/>
            <person name="Guiltinan M.J."/>
            <person name="Tyler B.M."/>
            <person name="Meinhardt L.W."/>
            <person name="Bailey B.A."/>
        </authorList>
    </citation>
    <scope>NUCLEOTIDE SEQUENCE [LARGE SCALE GENOMIC DNA]</scope>
    <source>
        <strain evidence="7">zdho120</strain>
    </source>
</reference>
<evidence type="ECO:0000256" key="1">
    <source>
        <dbReference type="ARBA" id="ARBA00004613"/>
    </source>
</evidence>
<keyword evidence="4 5" id="KW-0732">Signal</keyword>
<dbReference type="InterPro" id="IPR031825">
    <property type="entry name" value="RXLR"/>
</dbReference>
<keyword evidence="7" id="KW-1185">Reference proteome</keyword>
<evidence type="ECO:0000256" key="2">
    <source>
        <dbReference type="ARBA" id="ARBA00010400"/>
    </source>
</evidence>
<accession>A0A225UWW5</accession>
<dbReference type="Proteomes" id="UP000198211">
    <property type="component" value="Unassembled WGS sequence"/>
</dbReference>
<dbReference type="AlphaFoldDB" id="A0A225UWW5"/>
<keyword evidence="3 5" id="KW-0964">Secreted</keyword>
<sequence length="89" mass="9980">MCLKHVLLLVIATLLTCSNVSLVAADQTNPLEVQSPSLPQLNNAILNIADSRLLRVHDATADDEERAFNLKSIIDFIKKWFKNNDFTTE</sequence>
<comment type="similarity">
    <text evidence="2 5">Belongs to the RxLR effector family.</text>
</comment>
<evidence type="ECO:0000313" key="7">
    <source>
        <dbReference type="Proteomes" id="UP000198211"/>
    </source>
</evidence>
<evidence type="ECO:0000313" key="6">
    <source>
        <dbReference type="EMBL" id="OWY97026.1"/>
    </source>
</evidence>
<gene>
    <name evidence="6" type="ORF">PHMEG_00032541</name>
</gene>
<comment type="caution">
    <text evidence="6">The sequence shown here is derived from an EMBL/GenBank/DDBJ whole genome shotgun (WGS) entry which is preliminary data.</text>
</comment>
<feature type="chain" id="PRO_5044982050" description="RxLR effector protein" evidence="5">
    <location>
        <begin position="26"/>
        <end position="89"/>
    </location>
</feature>
<comment type="domain">
    <text evidence="5">The RxLR-dEER motif acts to carry the protein into the host cell cytoplasm through binding to cell surface phosphatidylinositol-3-phosphate.</text>
</comment>
<protein>
    <recommendedName>
        <fullName evidence="5">RxLR effector protein</fullName>
    </recommendedName>
</protein>
<name>A0A225UWW5_9STRA</name>
<organism evidence="6 7">
    <name type="scientific">Phytophthora megakarya</name>
    <dbReference type="NCBI Taxonomy" id="4795"/>
    <lineage>
        <taxon>Eukaryota</taxon>
        <taxon>Sar</taxon>
        <taxon>Stramenopiles</taxon>
        <taxon>Oomycota</taxon>
        <taxon>Peronosporomycetes</taxon>
        <taxon>Peronosporales</taxon>
        <taxon>Peronosporaceae</taxon>
        <taxon>Phytophthora</taxon>
    </lineage>
</organism>